<proteinExistence type="predicted"/>
<gene>
    <name evidence="1" type="ORF">LCGC14_1940150</name>
</gene>
<accession>A0A0F9FKT7</accession>
<sequence>MEEVGQLNGKIKYTASLFKDVEFNHGVNFVSKEFYDSIGKDDKVYG</sequence>
<dbReference type="EMBL" id="LAZR01020984">
    <property type="protein sequence ID" value="KKL86893.1"/>
    <property type="molecule type" value="Genomic_DNA"/>
</dbReference>
<name>A0A0F9FKT7_9ZZZZ</name>
<protein>
    <submittedName>
        <fullName evidence="1">Uncharacterized protein</fullName>
    </submittedName>
</protein>
<organism evidence="1">
    <name type="scientific">marine sediment metagenome</name>
    <dbReference type="NCBI Taxonomy" id="412755"/>
    <lineage>
        <taxon>unclassified sequences</taxon>
        <taxon>metagenomes</taxon>
        <taxon>ecological metagenomes</taxon>
    </lineage>
</organism>
<reference evidence="1" key="1">
    <citation type="journal article" date="2015" name="Nature">
        <title>Complex archaea that bridge the gap between prokaryotes and eukaryotes.</title>
        <authorList>
            <person name="Spang A."/>
            <person name="Saw J.H."/>
            <person name="Jorgensen S.L."/>
            <person name="Zaremba-Niedzwiedzka K."/>
            <person name="Martijn J."/>
            <person name="Lind A.E."/>
            <person name="van Eijk R."/>
            <person name="Schleper C."/>
            <person name="Guy L."/>
            <person name="Ettema T.J."/>
        </authorList>
    </citation>
    <scope>NUCLEOTIDE SEQUENCE</scope>
</reference>
<comment type="caution">
    <text evidence="1">The sequence shown here is derived from an EMBL/GenBank/DDBJ whole genome shotgun (WGS) entry which is preliminary data.</text>
</comment>
<dbReference type="AlphaFoldDB" id="A0A0F9FKT7"/>
<evidence type="ECO:0000313" key="1">
    <source>
        <dbReference type="EMBL" id="KKL86893.1"/>
    </source>
</evidence>
<feature type="non-terminal residue" evidence="1">
    <location>
        <position position="46"/>
    </location>
</feature>